<dbReference type="EMBL" id="FRAU01000001">
    <property type="protein sequence ID" value="SHK08520.1"/>
    <property type="molecule type" value="Genomic_DNA"/>
</dbReference>
<feature type="binding site" evidence="10">
    <location>
        <begin position="39"/>
        <end position="43"/>
    </location>
    <ligand>
        <name>4-amino-2-methyl-5-(diphosphooxymethyl)pyrimidine</name>
        <dbReference type="ChEBI" id="CHEBI:57841"/>
    </ligand>
</feature>
<feature type="binding site" evidence="10">
    <location>
        <position position="167"/>
    </location>
    <ligand>
        <name>2-[(2R,5Z)-2-carboxy-4-methylthiazol-5(2H)-ylidene]ethyl phosphate</name>
        <dbReference type="ChEBI" id="CHEBI:62899"/>
    </ligand>
</feature>
<evidence type="ECO:0000313" key="14">
    <source>
        <dbReference type="EMBL" id="SHK08520.1"/>
    </source>
</evidence>
<dbReference type="InterPro" id="IPR036206">
    <property type="entry name" value="ThiamineP_synth_sf"/>
</dbReference>
<dbReference type="GO" id="GO:0000287">
    <property type="term" value="F:magnesium ion binding"/>
    <property type="evidence" value="ECO:0007669"/>
    <property type="project" value="UniProtKB-UniRule"/>
</dbReference>
<keyword evidence="5 10" id="KW-0460">Magnesium</keyword>
<comment type="catalytic activity">
    <reaction evidence="7 10 11">
        <text>4-methyl-5-(2-phosphooxyethyl)-thiazole + 4-amino-2-methyl-5-(diphosphooxymethyl)pyrimidine + H(+) = thiamine phosphate + diphosphate</text>
        <dbReference type="Rhea" id="RHEA:22328"/>
        <dbReference type="ChEBI" id="CHEBI:15378"/>
        <dbReference type="ChEBI" id="CHEBI:33019"/>
        <dbReference type="ChEBI" id="CHEBI:37575"/>
        <dbReference type="ChEBI" id="CHEBI:57841"/>
        <dbReference type="ChEBI" id="CHEBI:58296"/>
        <dbReference type="EC" id="2.5.1.3"/>
    </reaction>
</comment>
<evidence type="ECO:0000256" key="1">
    <source>
        <dbReference type="ARBA" id="ARBA00003814"/>
    </source>
</evidence>
<dbReference type="NCBIfam" id="TIGR00693">
    <property type="entry name" value="thiE"/>
    <property type="match status" value="1"/>
</dbReference>
<dbReference type="GO" id="GO:0004789">
    <property type="term" value="F:thiamine-phosphate diphosphorylase activity"/>
    <property type="evidence" value="ECO:0007669"/>
    <property type="project" value="UniProtKB-UniRule"/>
</dbReference>
<name>A0A1M6PKQ4_9BACT</name>
<comment type="catalytic activity">
    <reaction evidence="8 10 11">
        <text>2-(2-carboxy-4-methylthiazol-5-yl)ethyl phosphate + 4-amino-2-methyl-5-(diphosphooxymethyl)pyrimidine + 2 H(+) = thiamine phosphate + CO2 + diphosphate</text>
        <dbReference type="Rhea" id="RHEA:47848"/>
        <dbReference type="ChEBI" id="CHEBI:15378"/>
        <dbReference type="ChEBI" id="CHEBI:16526"/>
        <dbReference type="ChEBI" id="CHEBI:33019"/>
        <dbReference type="ChEBI" id="CHEBI:37575"/>
        <dbReference type="ChEBI" id="CHEBI:57841"/>
        <dbReference type="ChEBI" id="CHEBI:62890"/>
        <dbReference type="EC" id="2.5.1.3"/>
    </reaction>
</comment>
<evidence type="ECO:0000313" key="15">
    <source>
        <dbReference type="Proteomes" id="UP000185812"/>
    </source>
</evidence>
<gene>
    <name evidence="10" type="primary">thiE</name>
    <name evidence="14" type="ORF">SAMN04488087_0222</name>
</gene>
<evidence type="ECO:0000256" key="12">
    <source>
        <dbReference type="RuleBase" id="RU004253"/>
    </source>
</evidence>
<dbReference type="PANTHER" id="PTHR20857">
    <property type="entry name" value="THIAMINE-PHOSPHATE PYROPHOSPHORYLASE"/>
    <property type="match status" value="1"/>
</dbReference>
<comment type="pathway">
    <text evidence="2 10 12">Cofactor biosynthesis; thiamine diphosphate biosynthesis; thiamine phosphate from 4-amino-2-methyl-5-diphosphomethylpyrimidine and 4-methyl-5-(2-phosphoethyl)-thiazole: step 1/1.</text>
</comment>
<dbReference type="Proteomes" id="UP000185812">
    <property type="component" value="Unassembled WGS sequence"/>
</dbReference>
<accession>A0A1M6PKQ4</accession>
<evidence type="ECO:0000256" key="7">
    <source>
        <dbReference type="ARBA" id="ARBA00047334"/>
    </source>
</evidence>
<keyword evidence="3 10" id="KW-0808">Transferase</keyword>
<dbReference type="InterPro" id="IPR013785">
    <property type="entry name" value="Aldolase_TIM"/>
</dbReference>
<dbReference type="Gene3D" id="3.20.20.70">
    <property type="entry name" value="Aldolase class I"/>
    <property type="match status" value="1"/>
</dbReference>
<evidence type="ECO:0000256" key="10">
    <source>
        <dbReference type="HAMAP-Rule" id="MF_00097"/>
    </source>
</evidence>
<dbReference type="GO" id="GO:0005737">
    <property type="term" value="C:cytoplasm"/>
    <property type="evidence" value="ECO:0007669"/>
    <property type="project" value="TreeGrafter"/>
</dbReference>
<feature type="binding site" evidence="10">
    <location>
        <position position="110"/>
    </location>
    <ligand>
        <name>4-amino-2-methyl-5-(diphosphooxymethyl)pyrimidine</name>
        <dbReference type="ChEBI" id="CHEBI:57841"/>
    </ligand>
</feature>
<reference evidence="15" key="1">
    <citation type="submission" date="2016-11" db="EMBL/GenBank/DDBJ databases">
        <authorList>
            <person name="Varghese N."/>
            <person name="Submissions S."/>
        </authorList>
    </citation>
    <scope>NUCLEOTIDE SEQUENCE [LARGE SCALE GENOMIC DNA]</scope>
    <source>
        <strain evidence="15">DSM 22212</strain>
    </source>
</reference>
<protein>
    <recommendedName>
        <fullName evidence="10">Thiamine-phosphate synthase</fullName>
        <shortName evidence="10">TP synthase</shortName>
        <shortName evidence="10">TPS</shortName>
        <ecNumber evidence="10">2.5.1.3</ecNumber>
    </recommendedName>
    <alternativeName>
        <fullName evidence="10">Thiamine-phosphate pyrophosphorylase</fullName>
        <shortName evidence="10">TMP pyrophosphorylase</shortName>
        <shortName evidence="10">TMP-PPase</shortName>
    </alternativeName>
</protein>
<dbReference type="SUPFAM" id="SSF51391">
    <property type="entry name" value="Thiamin phosphate synthase"/>
    <property type="match status" value="1"/>
</dbReference>
<keyword evidence="4 10" id="KW-0479">Metal-binding</keyword>
<dbReference type="STRING" id="633813.SAMN04488087_0222"/>
<dbReference type="AlphaFoldDB" id="A0A1M6PKQ4"/>
<evidence type="ECO:0000256" key="6">
    <source>
        <dbReference type="ARBA" id="ARBA00022977"/>
    </source>
</evidence>
<dbReference type="FunFam" id="3.20.20.70:FF:000096">
    <property type="entry name" value="Thiamine-phosphate synthase"/>
    <property type="match status" value="1"/>
</dbReference>
<feature type="binding site" evidence="10">
    <location>
        <position position="71"/>
    </location>
    <ligand>
        <name>4-amino-2-methyl-5-(diphosphooxymethyl)pyrimidine</name>
        <dbReference type="ChEBI" id="CHEBI:57841"/>
    </ligand>
</feature>
<evidence type="ECO:0000259" key="13">
    <source>
        <dbReference type="Pfam" id="PF02581"/>
    </source>
</evidence>
<dbReference type="EC" id="2.5.1.3" evidence="10"/>
<feature type="domain" description="Thiamine phosphate synthase/TenI" evidence="13">
    <location>
        <begin position="23"/>
        <end position="190"/>
    </location>
</feature>
<feature type="binding site" evidence="10">
    <location>
        <begin position="136"/>
        <end position="138"/>
    </location>
    <ligand>
        <name>2-[(2R,5Z)-2-carboxy-4-methylthiazol-5(2H)-ylidene]ethyl phosphate</name>
        <dbReference type="ChEBI" id="CHEBI:62899"/>
    </ligand>
</feature>
<evidence type="ECO:0000256" key="3">
    <source>
        <dbReference type="ARBA" id="ARBA00022679"/>
    </source>
</evidence>
<evidence type="ECO:0000256" key="5">
    <source>
        <dbReference type="ARBA" id="ARBA00022842"/>
    </source>
</evidence>
<dbReference type="GO" id="GO:0009229">
    <property type="term" value="P:thiamine diphosphate biosynthetic process"/>
    <property type="evidence" value="ECO:0007669"/>
    <property type="project" value="UniProtKB-UniRule"/>
</dbReference>
<dbReference type="UniPathway" id="UPA00060">
    <property type="reaction ID" value="UER00141"/>
</dbReference>
<dbReference type="OrthoDB" id="9812206at2"/>
<dbReference type="HAMAP" id="MF_00097">
    <property type="entry name" value="TMP_synthase"/>
    <property type="match status" value="1"/>
</dbReference>
<comment type="function">
    <text evidence="1 10">Condenses 4-methyl-5-(beta-hydroxyethyl)thiazole monophosphate (THZ-P) and 2-methyl-4-amino-5-hydroxymethyl pyrimidine pyrophosphate (HMP-PP) to form thiamine monophosphate (TMP).</text>
</comment>
<evidence type="ECO:0000256" key="8">
    <source>
        <dbReference type="ARBA" id="ARBA00047851"/>
    </source>
</evidence>
<sequence>MEKKTIGRLHVLTDFYFQQRYGHAELAQQVIAGGADTVQFRQKFGGIRHKLYEARRTAAVCRAAGVPLIIDDHLDIALAVGADGVHLGQEDFPVDEARRILGPDFIIGATATTVEQAVAAWQAGADYIGFGPVFPTTSKANPASVKGIEGLRAVCEAVPIPVIAIAGITVQRVRAVLEAGAYGVAVMTAITTAPDPQAATAQFRLEIESVRRALSEVRRT</sequence>
<dbReference type="Pfam" id="PF02581">
    <property type="entry name" value="TMP-TENI"/>
    <property type="match status" value="1"/>
</dbReference>
<feature type="binding site" evidence="10">
    <location>
        <position position="72"/>
    </location>
    <ligand>
        <name>Mg(2+)</name>
        <dbReference type="ChEBI" id="CHEBI:18420"/>
    </ligand>
</feature>
<evidence type="ECO:0000256" key="11">
    <source>
        <dbReference type="RuleBase" id="RU003826"/>
    </source>
</evidence>
<dbReference type="RefSeq" id="WP_072714056.1">
    <property type="nucleotide sequence ID" value="NZ_FRAU01000001.1"/>
</dbReference>
<organism evidence="14 15">
    <name type="scientific">Rhodothermus profundi</name>
    <dbReference type="NCBI Taxonomy" id="633813"/>
    <lineage>
        <taxon>Bacteria</taxon>
        <taxon>Pseudomonadati</taxon>
        <taxon>Rhodothermota</taxon>
        <taxon>Rhodothermia</taxon>
        <taxon>Rhodothermales</taxon>
        <taxon>Rhodothermaceae</taxon>
        <taxon>Rhodothermus</taxon>
    </lineage>
</organism>
<dbReference type="InterPro" id="IPR022998">
    <property type="entry name" value="ThiamineP_synth_TenI"/>
</dbReference>
<evidence type="ECO:0000256" key="2">
    <source>
        <dbReference type="ARBA" id="ARBA00005165"/>
    </source>
</evidence>
<evidence type="ECO:0000256" key="4">
    <source>
        <dbReference type="ARBA" id="ARBA00022723"/>
    </source>
</evidence>
<proteinExistence type="inferred from homology"/>
<dbReference type="InterPro" id="IPR034291">
    <property type="entry name" value="TMP_synthase"/>
</dbReference>
<keyword evidence="6 10" id="KW-0784">Thiamine biosynthesis</keyword>
<evidence type="ECO:0000256" key="9">
    <source>
        <dbReference type="ARBA" id="ARBA00047883"/>
    </source>
</evidence>
<dbReference type="PANTHER" id="PTHR20857:SF15">
    <property type="entry name" value="THIAMINE-PHOSPHATE SYNTHASE"/>
    <property type="match status" value="1"/>
</dbReference>
<comment type="similarity">
    <text evidence="10 11">Belongs to the thiamine-phosphate synthase family.</text>
</comment>
<comment type="cofactor">
    <cofactor evidence="10">
        <name>Mg(2+)</name>
        <dbReference type="ChEBI" id="CHEBI:18420"/>
    </cofactor>
    <text evidence="10">Binds 1 Mg(2+) ion per subunit.</text>
</comment>
<feature type="binding site" evidence="10">
    <location>
        <position position="139"/>
    </location>
    <ligand>
        <name>4-amino-2-methyl-5-(diphosphooxymethyl)pyrimidine</name>
        <dbReference type="ChEBI" id="CHEBI:57841"/>
    </ligand>
</feature>
<dbReference type="GO" id="GO:0009228">
    <property type="term" value="P:thiamine biosynthetic process"/>
    <property type="evidence" value="ECO:0007669"/>
    <property type="project" value="UniProtKB-KW"/>
</dbReference>
<dbReference type="CDD" id="cd00564">
    <property type="entry name" value="TMP_TenI"/>
    <property type="match status" value="1"/>
</dbReference>
<comment type="caution">
    <text evidence="10">Lacks conserved residue(s) required for the propagation of feature annotation.</text>
</comment>
<keyword evidence="15" id="KW-1185">Reference proteome</keyword>
<comment type="catalytic activity">
    <reaction evidence="9 10 11">
        <text>2-[(2R,5Z)-2-carboxy-4-methylthiazol-5(2H)-ylidene]ethyl phosphate + 4-amino-2-methyl-5-(diphosphooxymethyl)pyrimidine + 2 H(+) = thiamine phosphate + CO2 + diphosphate</text>
        <dbReference type="Rhea" id="RHEA:47844"/>
        <dbReference type="ChEBI" id="CHEBI:15378"/>
        <dbReference type="ChEBI" id="CHEBI:16526"/>
        <dbReference type="ChEBI" id="CHEBI:33019"/>
        <dbReference type="ChEBI" id="CHEBI:37575"/>
        <dbReference type="ChEBI" id="CHEBI:57841"/>
        <dbReference type="ChEBI" id="CHEBI:62899"/>
        <dbReference type="EC" id="2.5.1.3"/>
    </reaction>
</comment>
<feature type="binding site" evidence="10">
    <location>
        <position position="91"/>
    </location>
    <ligand>
        <name>Mg(2+)</name>
        <dbReference type="ChEBI" id="CHEBI:18420"/>
    </ligand>
</feature>